<evidence type="ECO:0000313" key="2">
    <source>
        <dbReference type="EMBL" id="KAK7945094.1"/>
    </source>
</evidence>
<accession>A0AAW0QFB0</accession>
<proteinExistence type="predicted"/>
<organism evidence="2 3">
    <name type="scientific">Mugilogobius chulae</name>
    <name type="common">yellowstripe goby</name>
    <dbReference type="NCBI Taxonomy" id="88201"/>
    <lineage>
        <taxon>Eukaryota</taxon>
        <taxon>Metazoa</taxon>
        <taxon>Chordata</taxon>
        <taxon>Craniata</taxon>
        <taxon>Vertebrata</taxon>
        <taxon>Euteleostomi</taxon>
        <taxon>Actinopterygii</taxon>
        <taxon>Neopterygii</taxon>
        <taxon>Teleostei</taxon>
        <taxon>Neoteleostei</taxon>
        <taxon>Acanthomorphata</taxon>
        <taxon>Gobiaria</taxon>
        <taxon>Gobiiformes</taxon>
        <taxon>Gobioidei</taxon>
        <taxon>Gobiidae</taxon>
        <taxon>Gobionellinae</taxon>
        <taxon>Mugilogobius</taxon>
    </lineage>
</organism>
<feature type="compositionally biased region" description="Polar residues" evidence="1">
    <location>
        <begin position="10"/>
        <end position="22"/>
    </location>
</feature>
<evidence type="ECO:0000313" key="3">
    <source>
        <dbReference type="Proteomes" id="UP001460270"/>
    </source>
</evidence>
<dbReference type="EMBL" id="JBBPFD010000001">
    <property type="protein sequence ID" value="KAK7945094.1"/>
    <property type="molecule type" value="Genomic_DNA"/>
</dbReference>
<reference evidence="3" key="1">
    <citation type="submission" date="2024-04" db="EMBL/GenBank/DDBJ databases">
        <title>Salinicola lusitanus LLJ914,a marine bacterium isolated from the Okinawa Trough.</title>
        <authorList>
            <person name="Li J."/>
        </authorList>
    </citation>
    <scope>NUCLEOTIDE SEQUENCE [LARGE SCALE GENOMIC DNA]</scope>
</reference>
<comment type="caution">
    <text evidence="2">The sequence shown here is derived from an EMBL/GenBank/DDBJ whole genome shotgun (WGS) entry which is preliminary data.</text>
</comment>
<name>A0AAW0QFB0_9GOBI</name>
<gene>
    <name evidence="2" type="ORF">WMY93_000822</name>
</gene>
<dbReference type="Proteomes" id="UP001460270">
    <property type="component" value="Unassembled WGS sequence"/>
</dbReference>
<sequence>MAAYRGAPESVSSRRCSGQSLARSGPSKAQHLSEAIYRSGDLTTPRHKNIGKQQERRKFAAWRKKKSRCSRLLRDLIFPHTRKDTPTMTTTPLLKLIHRGI</sequence>
<evidence type="ECO:0000256" key="1">
    <source>
        <dbReference type="SAM" id="MobiDB-lite"/>
    </source>
</evidence>
<keyword evidence="3" id="KW-1185">Reference proteome</keyword>
<feature type="region of interest" description="Disordered" evidence="1">
    <location>
        <begin position="1"/>
        <end position="61"/>
    </location>
</feature>
<dbReference type="AlphaFoldDB" id="A0AAW0QFB0"/>
<protein>
    <submittedName>
        <fullName evidence="2">Uncharacterized protein</fullName>
    </submittedName>
</protein>